<dbReference type="InterPro" id="IPR029058">
    <property type="entry name" value="AB_hydrolase_fold"/>
</dbReference>
<evidence type="ECO:0000256" key="4">
    <source>
        <dbReference type="ARBA" id="ARBA00033707"/>
    </source>
</evidence>
<evidence type="ECO:0000256" key="6">
    <source>
        <dbReference type="ARBA" id="ARBA00033780"/>
    </source>
</evidence>
<dbReference type="OrthoDB" id="1466228at2"/>
<evidence type="ECO:0000256" key="5">
    <source>
        <dbReference type="ARBA" id="ARBA00033764"/>
    </source>
</evidence>
<dbReference type="AlphaFoldDB" id="A0A6L3W3E9"/>
<comment type="caution">
    <text evidence="10">The sequence shown here is derived from an EMBL/GenBank/DDBJ whole genome shotgun (WGS) entry which is preliminary data.</text>
</comment>
<dbReference type="PANTHER" id="PTHR33428">
    <property type="entry name" value="CHLOROPHYLLASE-2, CHLOROPLASTIC"/>
    <property type="match status" value="1"/>
</dbReference>
<dbReference type="RefSeq" id="WP_151539382.1">
    <property type="nucleotide sequence ID" value="NZ_WBMR01000015.1"/>
</dbReference>
<dbReference type="Proteomes" id="UP000483004">
    <property type="component" value="Unassembled WGS sequence"/>
</dbReference>
<organism evidence="10 11">
    <name type="scientific">Actinomadura montaniterrae</name>
    <dbReference type="NCBI Taxonomy" id="1803903"/>
    <lineage>
        <taxon>Bacteria</taxon>
        <taxon>Bacillati</taxon>
        <taxon>Actinomycetota</taxon>
        <taxon>Actinomycetes</taxon>
        <taxon>Streptosporangiales</taxon>
        <taxon>Thermomonosporaceae</taxon>
        <taxon>Actinomadura</taxon>
    </lineage>
</organism>
<gene>
    <name evidence="10" type="ORF">F9B16_08220</name>
</gene>
<evidence type="ECO:0000313" key="10">
    <source>
        <dbReference type="EMBL" id="KAB2386117.1"/>
    </source>
</evidence>
<dbReference type="EC" id="3.1.1.101" evidence="5"/>
<evidence type="ECO:0000256" key="2">
    <source>
        <dbReference type="ARBA" id="ARBA00022764"/>
    </source>
</evidence>
<evidence type="ECO:0000256" key="8">
    <source>
        <dbReference type="SAM" id="SignalP"/>
    </source>
</evidence>
<keyword evidence="11" id="KW-1185">Reference proteome</keyword>
<proteinExistence type="predicted"/>
<feature type="chain" id="PRO_5039708358" description="poly(ethylene terephthalate) hydrolase" evidence="8">
    <location>
        <begin position="31"/>
        <end position="308"/>
    </location>
</feature>
<evidence type="ECO:0000256" key="1">
    <source>
        <dbReference type="ARBA" id="ARBA00004418"/>
    </source>
</evidence>
<keyword evidence="2" id="KW-0574">Periplasm</keyword>
<comment type="catalytic activity">
    <reaction evidence="4">
        <text>(ethylene terephthalate)(n) + H2O = (ethylene terephthalate)(n-1) + 4-[(2-hydroxyethoxy)carbonyl]benzoate + H(+)</text>
        <dbReference type="Rhea" id="RHEA:49528"/>
        <dbReference type="Rhea" id="RHEA-COMP:12420"/>
        <dbReference type="Rhea" id="RHEA-COMP:12421"/>
        <dbReference type="ChEBI" id="CHEBI:15377"/>
        <dbReference type="ChEBI" id="CHEBI:15378"/>
        <dbReference type="ChEBI" id="CHEBI:131701"/>
        <dbReference type="ChEBI" id="CHEBI:131704"/>
        <dbReference type="EC" id="3.1.1.101"/>
    </reaction>
    <physiologicalReaction direction="left-to-right" evidence="4">
        <dbReference type="Rhea" id="RHEA:49529"/>
    </physiologicalReaction>
</comment>
<dbReference type="GO" id="GO:0042597">
    <property type="term" value="C:periplasmic space"/>
    <property type="evidence" value="ECO:0007669"/>
    <property type="project" value="UniProtKB-SubCell"/>
</dbReference>
<comment type="catalytic activity">
    <reaction evidence="3">
        <text>a butanoate ester + H2O = an aliphatic alcohol + butanoate + H(+)</text>
        <dbReference type="Rhea" id="RHEA:47348"/>
        <dbReference type="ChEBI" id="CHEBI:2571"/>
        <dbReference type="ChEBI" id="CHEBI:15377"/>
        <dbReference type="ChEBI" id="CHEBI:15378"/>
        <dbReference type="ChEBI" id="CHEBI:17968"/>
        <dbReference type="ChEBI" id="CHEBI:50477"/>
    </reaction>
    <physiologicalReaction direction="left-to-right" evidence="3">
        <dbReference type="Rhea" id="RHEA:47349"/>
    </physiologicalReaction>
</comment>
<keyword evidence="10" id="KW-0378">Hydrolase</keyword>
<sequence length="308" mass="32445">MHRNLAHSFRLLSAASLIAAGAALAPPASAAAPAGPAAAERAAVRRAADNPYQRGPAPTEASITAEKGPFAIETIPVPAGSGTGFNKGTVYAPTDLSQGTFGAIVVSPGFVSPEAWISWYGPRLASQGFVVMTLETDSLLDVPASRGDQLLAALDWLTGKSSVKNRVDASRTAVMGHSMGGGGTLEAANKRPSLKADIPLAPWDTNYSFPNIRTPTLIMGADNDFIAPASSMAESYYNNVKTAPEKAYLLLKNAGHMTFVSPNTTIAKYSIAWMKRFVDNDARYDQFLCPAPKPDANIAKYLDTCPNG</sequence>
<feature type="region of interest" description="Disordered" evidence="7">
    <location>
        <begin position="42"/>
        <end position="61"/>
    </location>
</feature>
<accession>A0A6L3W3E9</accession>
<dbReference type="SUPFAM" id="SSF53474">
    <property type="entry name" value="alpha/beta-Hydrolases"/>
    <property type="match status" value="1"/>
</dbReference>
<feature type="signal peptide" evidence="8">
    <location>
        <begin position="1"/>
        <end position="30"/>
    </location>
</feature>
<dbReference type="PANTHER" id="PTHR33428:SF14">
    <property type="entry name" value="CARBOXYLESTERASE TYPE B DOMAIN-CONTAINING PROTEIN"/>
    <property type="match status" value="1"/>
</dbReference>
<dbReference type="Gene3D" id="3.40.50.1820">
    <property type="entry name" value="alpha/beta hydrolase"/>
    <property type="match status" value="1"/>
</dbReference>
<evidence type="ECO:0000313" key="11">
    <source>
        <dbReference type="Proteomes" id="UP000483004"/>
    </source>
</evidence>
<name>A0A6L3W3E9_9ACTN</name>
<comment type="subcellular location">
    <subcellularLocation>
        <location evidence="1">Periplasm</location>
    </subcellularLocation>
</comment>
<feature type="domain" description="PET hydrolase/cutinase-like" evidence="9">
    <location>
        <begin position="47"/>
        <end position="306"/>
    </location>
</feature>
<protein>
    <recommendedName>
        <fullName evidence="5">poly(ethylene terephthalate) hydrolase</fullName>
        <ecNumber evidence="5">3.1.1.101</ecNumber>
    </recommendedName>
    <alternativeName>
        <fullName evidence="6">Poly(ethylene terephthalate) hydrolase</fullName>
    </alternativeName>
</protein>
<evidence type="ECO:0000259" key="9">
    <source>
        <dbReference type="Pfam" id="PF12740"/>
    </source>
</evidence>
<evidence type="ECO:0000256" key="3">
    <source>
        <dbReference type="ARBA" id="ARBA00033629"/>
    </source>
</evidence>
<dbReference type="EMBL" id="WBMR01000015">
    <property type="protein sequence ID" value="KAB2386117.1"/>
    <property type="molecule type" value="Genomic_DNA"/>
</dbReference>
<keyword evidence="8" id="KW-0732">Signal</keyword>
<dbReference type="GO" id="GO:0016787">
    <property type="term" value="F:hydrolase activity"/>
    <property type="evidence" value="ECO:0007669"/>
    <property type="project" value="UniProtKB-KW"/>
</dbReference>
<dbReference type="Pfam" id="PF12740">
    <property type="entry name" value="PETase"/>
    <property type="match status" value="1"/>
</dbReference>
<dbReference type="InterPro" id="IPR041127">
    <property type="entry name" value="PET_hydrolase/cutinase-like"/>
</dbReference>
<evidence type="ECO:0000256" key="7">
    <source>
        <dbReference type="SAM" id="MobiDB-lite"/>
    </source>
</evidence>
<reference evidence="10 11" key="1">
    <citation type="submission" date="2019-09" db="EMBL/GenBank/DDBJ databases">
        <title>Actinomadura physcomitrii sp. nov., a novel actinomycete isolated from moss [Physcomitrium sphaericum (Ludw) Fuernr].</title>
        <authorList>
            <person name="Liu C."/>
            <person name="Zhuang X."/>
        </authorList>
    </citation>
    <scope>NUCLEOTIDE SEQUENCE [LARGE SCALE GENOMIC DNA]</scope>
    <source>
        <strain evidence="10 11">CYP1-1B</strain>
    </source>
</reference>